<gene>
    <name evidence="3" type="primary">LOC107067282</name>
</gene>
<reference evidence="3" key="1">
    <citation type="submission" date="2025-08" db="UniProtKB">
        <authorList>
            <consortium name="RefSeq"/>
        </authorList>
    </citation>
    <scope>IDENTIFICATION</scope>
    <source>
        <tissue evidence="3">Whole body</tissue>
    </source>
</reference>
<feature type="compositionally biased region" description="Polar residues" evidence="1">
    <location>
        <begin position="182"/>
        <end position="199"/>
    </location>
</feature>
<name>A0ABM1ID45_POLDO</name>
<feature type="compositionally biased region" description="Polar residues" evidence="1">
    <location>
        <begin position="1"/>
        <end position="13"/>
    </location>
</feature>
<evidence type="ECO:0000313" key="3">
    <source>
        <dbReference type="RefSeq" id="XP_015178132.1"/>
    </source>
</evidence>
<dbReference type="Proteomes" id="UP000694924">
    <property type="component" value="Unplaced"/>
</dbReference>
<feature type="compositionally biased region" description="Basic and acidic residues" evidence="1">
    <location>
        <begin position="14"/>
        <end position="23"/>
    </location>
</feature>
<feature type="region of interest" description="Disordered" evidence="1">
    <location>
        <begin position="1"/>
        <end position="23"/>
    </location>
</feature>
<sequence length="264" mass="30477">MSNNQESVSMSNTEEQREKMKKELEKVGMYQPNVPYDYMKQVFDVLQESREMSNNTANQKDLSHSINDITNKSDVTIKGGDSISETDNNRAKPSCSYNTHCNNVNSESPKPRNKRNNKKKCTDDNDGSDNGVTMDKNMMSRLRSKNNSQLQECCNLREDNKKMSSIQKDFQYHNNRWKINPLDSQSNPNDVSLQQPKRSSVQERLPFRLCKGTHTEEESIKIMNDLNNHLKNMANLLSCHGTTELKFQWGTPIQVCNSKPHYCR</sequence>
<keyword evidence="2" id="KW-1185">Reference proteome</keyword>
<dbReference type="GeneID" id="107067282"/>
<feature type="compositionally biased region" description="Polar residues" evidence="1">
    <location>
        <begin position="95"/>
        <end position="108"/>
    </location>
</feature>
<dbReference type="RefSeq" id="XP_015178132.1">
    <property type="nucleotide sequence ID" value="XM_015322646.1"/>
</dbReference>
<feature type="region of interest" description="Disordered" evidence="1">
    <location>
        <begin position="178"/>
        <end position="200"/>
    </location>
</feature>
<accession>A0ABM1ID45</accession>
<proteinExistence type="predicted"/>
<protein>
    <submittedName>
        <fullName evidence="3">Homeobox protein 9-like</fullName>
    </submittedName>
</protein>
<feature type="region of interest" description="Disordered" evidence="1">
    <location>
        <begin position="72"/>
        <end position="135"/>
    </location>
</feature>
<evidence type="ECO:0000256" key="1">
    <source>
        <dbReference type="SAM" id="MobiDB-lite"/>
    </source>
</evidence>
<organism evidence="2 3">
    <name type="scientific">Polistes dominula</name>
    <name type="common">European paper wasp</name>
    <name type="synonym">Vespa dominula</name>
    <dbReference type="NCBI Taxonomy" id="743375"/>
    <lineage>
        <taxon>Eukaryota</taxon>
        <taxon>Metazoa</taxon>
        <taxon>Ecdysozoa</taxon>
        <taxon>Arthropoda</taxon>
        <taxon>Hexapoda</taxon>
        <taxon>Insecta</taxon>
        <taxon>Pterygota</taxon>
        <taxon>Neoptera</taxon>
        <taxon>Endopterygota</taxon>
        <taxon>Hymenoptera</taxon>
        <taxon>Apocrita</taxon>
        <taxon>Aculeata</taxon>
        <taxon>Vespoidea</taxon>
        <taxon>Vespidae</taxon>
        <taxon>Polistinae</taxon>
        <taxon>Polistini</taxon>
        <taxon>Polistes</taxon>
    </lineage>
</organism>
<evidence type="ECO:0000313" key="2">
    <source>
        <dbReference type="Proteomes" id="UP000694924"/>
    </source>
</evidence>